<dbReference type="AlphaFoldDB" id="A0A4U6RSF6"/>
<feature type="transmembrane region" description="Helical" evidence="1">
    <location>
        <begin position="377"/>
        <end position="399"/>
    </location>
</feature>
<keyword evidence="1" id="KW-0812">Transmembrane</keyword>
<evidence type="ECO:0000256" key="1">
    <source>
        <dbReference type="SAM" id="Phobius"/>
    </source>
</evidence>
<dbReference type="InterPro" id="IPR021830">
    <property type="entry name" value="DUF3422"/>
</dbReference>
<evidence type="ECO:0000313" key="2">
    <source>
        <dbReference type="EMBL" id="TKV77799.1"/>
    </source>
</evidence>
<evidence type="ECO:0000313" key="3">
    <source>
        <dbReference type="Proteomes" id="UP000305095"/>
    </source>
</evidence>
<keyword evidence="1" id="KW-1133">Transmembrane helix</keyword>
<sequence>MRANSATRCLDVPDKPDLRSFKLHSQRDAVLNEVHARPFMQLVPPLKVTHFALLAQGDAAASDRRAFVSFCRERDLPAPQLSAKHHQIDIGPAVLRWEQHAEFATFTWIANGPFARQSGDFQSAVHSLMRDLRQEGQLLVAIKLDVEQHSSPLRRAEQLFDKSSLAMVRIKGGASVMASDFRVDESGFTKILVCDLGLTPHNLGALVQRLLEVETYRPLALLGLSAALELGPFVDRIDRRLGEVLEEMQGAEGLKLNNHLLAELTALAATFERGATGSLYRFGASRAYYELVQSRLSIIEGSEITDYPTWSSFLARRMAPAMRTCETTKDREVTLSVKLARAADLLRTRVDVEIERQNRDLLHAINERTGQQLRLQCTVEGLSVAAIGYYVVSLFGYLAKGAHDVGLHVEPSYLTAACVPVAVGVIWLVSYNARKRHLKHRDEPSVTDK</sequence>
<keyword evidence="1" id="KW-0472">Membrane</keyword>
<dbReference type="Pfam" id="PF11902">
    <property type="entry name" value="DUF3422"/>
    <property type="match status" value="1"/>
</dbReference>
<feature type="transmembrane region" description="Helical" evidence="1">
    <location>
        <begin position="411"/>
        <end position="431"/>
    </location>
</feature>
<reference evidence="2 3" key="1">
    <citation type="submission" date="2019-05" db="EMBL/GenBank/DDBJ databases">
        <title>Draft Genome of Bradyrhizobium elkanii strain SEMIA 938, Used in Commercial Inoculants for Lupinus spp. in Brazil.</title>
        <authorList>
            <person name="Hungria M."/>
            <person name="Delamuta J.R.M."/>
            <person name="Ribeiro R.A."/>
            <person name="Nogueira M.A."/>
        </authorList>
    </citation>
    <scope>NUCLEOTIDE SEQUENCE [LARGE SCALE GENOMIC DNA]</scope>
    <source>
        <strain evidence="2 3">Semia 938</strain>
    </source>
</reference>
<dbReference type="Proteomes" id="UP000305095">
    <property type="component" value="Unassembled WGS sequence"/>
</dbReference>
<name>A0A4U6RSF6_BRAEL</name>
<accession>A0A4U6RSF6</accession>
<proteinExistence type="predicted"/>
<comment type="caution">
    <text evidence="2">The sequence shown here is derived from an EMBL/GenBank/DDBJ whole genome shotgun (WGS) entry which is preliminary data.</text>
</comment>
<gene>
    <name evidence="2" type="ORF">FDV58_29965</name>
</gene>
<protein>
    <submittedName>
        <fullName evidence="2">DUF3422 domain-containing protein</fullName>
    </submittedName>
</protein>
<dbReference type="EMBL" id="SZZP01000021">
    <property type="protein sequence ID" value="TKV77799.1"/>
    <property type="molecule type" value="Genomic_DNA"/>
</dbReference>
<organism evidence="2 3">
    <name type="scientific">Bradyrhizobium elkanii</name>
    <dbReference type="NCBI Taxonomy" id="29448"/>
    <lineage>
        <taxon>Bacteria</taxon>
        <taxon>Pseudomonadati</taxon>
        <taxon>Pseudomonadota</taxon>
        <taxon>Alphaproteobacteria</taxon>
        <taxon>Hyphomicrobiales</taxon>
        <taxon>Nitrobacteraceae</taxon>
        <taxon>Bradyrhizobium</taxon>
    </lineage>
</organism>